<sequence length="590" mass="61895">MDKLKKVRLLVMATAVALSACGGGDDAPAPVAPPPSGGGDTTPPPPPPPAPPPVSADTPTIPAEVVSAAAKIAADPQVKALLDEQSTPAAALSRWHQFLELVHIASPSRFEYRMAGDIHRRLVDELGFSPTEVKTRADGIMFGTDVNVVDGSAVYNACVEIKGSYSSTAGAQHYKGEFPKVLLEGHIDVVNPETLPPAADPYNRMKLQPYAQAIVETPAQLAAIPDELHFDASGRILQDANYTTASKWFANATAAQAGGGVRIYVPGYGDMISSTSNAFVLAAAMKKHKIKPVYDVWICGTAGEEGKGNLAGMKQLFGFEQDLGTGSNPLNFVTSMGLEGGGAVNFLGSYRYEMKFKAPTTPGQPSAVEAMAAVIAKIADLKTPSELRADAPRTTYTVGRASCEAPVGGIVPSCSIEVDMRSPRTETLNEMRDKIVPTFQGGVTAENGRWSVTDGTAQAVTMEQVWYGLRPAFVLEDANNPAIYAGLQSGIATGAENRTKVSTGSSSLNDNVPANTGVPTYNFSLASTASGGGGHAFWEWGTRGDPAAEVQRMHRVLTAVLIASGFHAADGSIVAPAAGPMGKRTREVNR</sequence>
<dbReference type="Proteomes" id="UP000541185">
    <property type="component" value="Unassembled WGS sequence"/>
</dbReference>
<keyword evidence="5" id="KW-1185">Reference proteome</keyword>
<comment type="caution">
    <text evidence="4">The sequence shown here is derived from an EMBL/GenBank/DDBJ whole genome shotgun (WGS) entry which is preliminary data.</text>
</comment>
<keyword evidence="2" id="KW-0732">Signal</keyword>
<dbReference type="PROSITE" id="PS51257">
    <property type="entry name" value="PROKAR_LIPOPROTEIN"/>
    <property type="match status" value="1"/>
</dbReference>
<evidence type="ECO:0000313" key="5">
    <source>
        <dbReference type="Proteomes" id="UP000541185"/>
    </source>
</evidence>
<evidence type="ECO:0000256" key="1">
    <source>
        <dbReference type="SAM" id="MobiDB-lite"/>
    </source>
</evidence>
<dbReference type="SUPFAM" id="SSF53187">
    <property type="entry name" value="Zn-dependent exopeptidases"/>
    <property type="match status" value="1"/>
</dbReference>
<feature type="domain" description="Peptidase M20 dimerisation" evidence="3">
    <location>
        <begin position="365"/>
        <end position="436"/>
    </location>
</feature>
<reference evidence="4 5" key="1">
    <citation type="submission" date="2020-04" db="EMBL/GenBank/DDBJ databases">
        <title>Ramlibacter sp. G-1-2-2 isolated from soil.</title>
        <authorList>
            <person name="Dahal R.H."/>
        </authorList>
    </citation>
    <scope>NUCLEOTIDE SEQUENCE [LARGE SCALE GENOMIC DNA]</scope>
    <source>
        <strain evidence="4 5">G-1-2-2</strain>
    </source>
</reference>
<dbReference type="AlphaFoldDB" id="A0A848HD64"/>
<dbReference type="Pfam" id="PF07687">
    <property type="entry name" value="M20_dimer"/>
    <property type="match status" value="1"/>
</dbReference>
<dbReference type="RefSeq" id="WP_169421689.1">
    <property type="nucleotide sequence ID" value="NZ_JABBFX010000003.1"/>
</dbReference>
<proteinExistence type="predicted"/>
<feature type="compositionally biased region" description="Pro residues" evidence="1">
    <location>
        <begin position="30"/>
        <end position="54"/>
    </location>
</feature>
<dbReference type="InterPro" id="IPR011650">
    <property type="entry name" value="Peptidase_M20_dimer"/>
</dbReference>
<gene>
    <name evidence="4" type="ORF">HHL11_26915</name>
</gene>
<dbReference type="Gene3D" id="3.40.630.10">
    <property type="entry name" value="Zn peptidases"/>
    <property type="match status" value="1"/>
</dbReference>
<evidence type="ECO:0000313" key="4">
    <source>
        <dbReference type="EMBL" id="NML47410.1"/>
    </source>
</evidence>
<feature type="signal peptide" evidence="2">
    <location>
        <begin position="1"/>
        <end position="22"/>
    </location>
</feature>
<dbReference type="GO" id="GO:0016787">
    <property type="term" value="F:hydrolase activity"/>
    <property type="evidence" value="ECO:0007669"/>
    <property type="project" value="UniProtKB-KW"/>
</dbReference>
<evidence type="ECO:0000256" key="2">
    <source>
        <dbReference type="SAM" id="SignalP"/>
    </source>
</evidence>
<evidence type="ECO:0000259" key="3">
    <source>
        <dbReference type="Pfam" id="PF07687"/>
    </source>
</evidence>
<feature type="region of interest" description="Disordered" evidence="1">
    <location>
        <begin position="21"/>
        <end position="59"/>
    </location>
</feature>
<protein>
    <submittedName>
        <fullName evidence="4">Peptidase dimerization domain-containing protein</fullName>
    </submittedName>
</protein>
<dbReference type="Gene3D" id="3.30.70.360">
    <property type="match status" value="1"/>
</dbReference>
<organism evidence="4 5">
    <name type="scientific">Ramlibacter agri</name>
    <dbReference type="NCBI Taxonomy" id="2728837"/>
    <lineage>
        <taxon>Bacteria</taxon>
        <taxon>Pseudomonadati</taxon>
        <taxon>Pseudomonadota</taxon>
        <taxon>Betaproteobacteria</taxon>
        <taxon>Burkholderiales</taxon>
        <taxon>Comamonadaceae</taxon>
        <taxon>Ramlibacter</taxon>
    </lineage>
</organism>
<feature type="chain" id="PRO_5032834783" evidence="2">
    <location>
        <begin position="23"/>
        <end position="590"/>
    </location>
</feature>
<name>A0A848HD64_9BURK</name>
<accession>A0A848HD64</accession>
<dbReference type="EMBL" id="JABBFX010000003">
    <property type="protein sequence ID" value="NML47410.1"/>
    <property type="molecule type" value="Genomic_DNA"/>
</dbReference>